<proteinExistence type="predicted"/>
<evidence type="ECO:0000256" key="1">
    <source>
        <dbReference type="SAM" id="Phobius"/>
    </source>
</evidence>
<protein>
    <recommendedName>
        <fullName evidence="2">Aerobactin siderophore biosynthesis IucA/IucC-like C-terminal domain-containing protein</fullName>
    </recommendedName>
</protein>
<dbReference type="InterPro" id="IPR022770">
    <property type="entry name" value="IucA/IucC-like_C"/>
</dbReference>
<keyword evidence="1" id="KW-0812">Transmembrane</keyword>
<dbReference type="GO" id="GO:0051537">
    <property type="term" value="F:2 iron, 2 sulfur cluster binding"/>
    <property type="evidence" value="ECO:0007669"/>
    <property type="project" value="InterPro"/>
</dbReference>
<dbReference type="KEGG" id="pasa:BAOM_3385"/>
<organism evidence="3 4">
    <name type="scientific">Peribacillus asahii</name>
    <dbReference type="NCBI Taxonomy" id="228899"/>
    <lineage>
        <taxon>Bacteria</taxon>
        <taxon>Bacillati</taxon>
        <taxon>Bacillota</taxon>
        <taxon>Bacilli</taxon>
        <taxon>Bacillales</taxon>
        <taxon>Bacillaceae</taxon>
        <taxon>Peribacillus</taxon>
    </lineage>
</organism>
<feature type="transmembrane region" description="Helical" evidence="1">
    <location>
        <begin position="26"/>
        <end position="49"/>
    </location>
</feature>
<gene>
    <name evidence="3" type="ORF">BAOM_3385</name>
</gene>
<dbReference type="GO" id="GO:0003824">
    <property type="term" value="F:catalytic activity"/>
    <property type="evidence" value="ECO:0007669"/>
    <property type="project" value="UniProtKB-ARBA"/>
</dbReference>
<evidence type="ECO:0000313" key="4">
    <source>
        <dbReference type="Proteomes" id="UP000283095"/>
    </source>
</evidence>
<sequence>MFLQKQMQQLQAPSLSVTASMFSKRYAYLVVASTLYSMVEFNGVFVLPLKACSFSTKQTLSIQEYLCQWNQGMDGTREQWREKLLQELFSNHITPVWNMLKKISGISSAILWENLAVRINSVYRKVLEQEVTSIKKQRVDSDFHYLKGASGELFDLLENPISRFLKIGEELHIHPDRQTCCLYYQLKEDMEGIGYCTNCPIGRKRKRREK</sequence>
<evidence type="ECO:0000259" key="2">
    <source>
        <dbReference type="Pfam" id="PF06276"/>
    </source>
</evidence>
<accession>A0A3Q9RP34</accession>
<dbReference type="EMBL" id="CP026095">
    <property type="protein sequence ID" value="AZV43994.1"/>
    <property type="molecule type" value="Genomic_DNA"/>
</dbReference>
<name>A0A3Q9RP34_9BACI</name>
<dbReference type="Proteomes" id="UP000283095">
    <property type="component" value="Chromosome"/>
</dbReference>
<dbReference type="Pfam" id="PF06276">
    <property type="entry name" value="FhuF"/>
    <property type="match status" value="1"/>
</dbReference>
<dbReference type="AlphaFoldDB" id="A0A3Q9RP34"/>
<keyword evidence="1" id="KW-0472">Membrane</keyword>
<keyword evidence="1" id="KW-1133">Transmembrane helix</keyword>
<feature type="domain" description="Aerobactin siderophore biosynthesis IucA/IucC-like C-terminal" evidence="2">
    <location>
        <begin position="76"/>
        <end position="128"/>
    </location>
</feature>
<reference evidence="3 4" key="1">
    <citation type="submission" date="2018-01" db="EMBL/GenBank/DDBJ databases">
        <title>Bacillus asahii Genome sequencing and assembly.</title>
        <authorList>
            <person name="Jiang H."/>
            <person name="Feng Y."/>
            <person name="Zhao F."/>
            <person name="Lin X."/>
        </authorList>
    </citation>
    <scope>NUCLEOTIDE SEQUENCE [LARGE SCALE GENOMIC DNA]</scope>
    <source>
        <strain evidence="3 4">OM18</strain>
    </source>
</reference>
<evidence type="ECO:0000313" key="3">
    <source>
        <dbReference type="EMBL" id="AZV43994.1"/>
    </source>
</evidence>